<comment type="caution">
    <text evidence="3">The sequence shown here is derived from an EMBL/GenBank/DDBJ whole genome shotgun (WGS) entry which is preliminary data.</text>
</comment>
<protein>
    <submittedName>
        <fullName evidence="3">Lysophospholipase L1-like esterase</fullName>
    </submittedName>
</protein>
<evidence type="ECO:0000313" key="3">
    <source>
        <dbReference type="EMBL" id="PTM56494.1"/>
    </source>
</evidence>
<keyword evidence="4" id="KW-1185">Reference proteome</keyword>
<feature type="signal peptide" evidence="1">
    <location>
        <begin position="1"/>
        <end position="19"/>
    </location>
</feature>
<gene>
    <name evidence="3" type="ORF">C8J48_2816</name>
</gene>
<name>A0A2T4Z3N0_9BACL</name>
<evidence type="ECO:0000313" key="4">
    <source>
        <dbReference type="Proteomes" id="UP000241639"/>
    </source>
</evidence>
<feature type="chain" id="PRO_5015525028" evidence="1">
    <location>
        <begin position="20"/>
        <end position="418"/>
    </location>
</feature>
<keyword evidence="1" id="KW-0732">Signal</keyword>
<evidence type="ECO:0000256" key="1">
    <source>
        <dbReference type="SAM" id="SignalP"/>
    </source>
</evidence>
<dbReference type="RefSeq" id="WP_107727830.1">
    <property type="nucleotide sequence ID" value="NZ_PZZP01000002.1"/>
</dbReference>
<feature type="domain" description="SGNH hydrolase-type esterase" evidence="2">
    <location>
        <begin position="221"/>
        <end position="407"/>
    </location>
</feature>
<dbReference type="Pfam" id="PF13472">
    <property type="entry name" value="Lipase_GDSL_2"/>
    <property type="match status" value="1"/>
</dbReference>
<dbReference type="Proteomes" id="UP000241639">
    <property type="component" value="Unassembled WGS sequence"/>
</dbReference>
<dbReference type="InterPro" id="IPR053140">
    <property type="entry name" value="GDSL_Rv0518-like"/>
</dbReference>
<dbReference type="OrthoDB" id="1828825at2"/>
<proteinExistence type="predicted"/>
<organism evidence="3 4">
    <name type="scientific">Desmospora activa DSM 45169</name>
    <dbReference type="NCBI Taxonomy" id="1121389"/>
    <lineage>
        <taxon>Bacteria</taxon>
        <taxon>Bacillati</taxon>
        <taxon>Bacillota</taxon>
        <taxon>Bacilli</taxon>
        <taxon>Bacillales</taxon>
        <taxon>Thermoactinomycetaceae</taxon>
        <taxon>Desmospora</taxon>
    </lineage>
</organism>
<reference evidence="3 4" key="1">
    <citation type="submission" date="2018-04" db="EMBL/GenBank/DDBJ databases">
        <title>Genomic Encyclopedia of Archaeal and Bacterial Type Strains, Phase II (KMG-II): from individual species to whole genera.</title>
        <authorList>
            <person name="Goeker M."/>
        </authorList>
    </citation>
    <scope>NUCLEOTIDE SEQUENCE [LARGE SCALE GENOMIC DNA]</scope>
    <source>
        <strain evidence="3 4">DSM 45169</strain>
    </source>
</reference>
<dbReference type="PANTHER" id="PTHR43784:SF2">
    <property type="entry name" value="GDSL-LIKE LIPASE_ACYLHYDROLASE, PUTATIVE (AFU_ORTHOLOGUE AFUA_2G00820)-RELATED"/>
    <property type="match status" value="1"/>
</dbReference>
<dbReference type="InterPro" id="IPR013830">
    <property type="entry name" value="SGNH_hydro"/>
</dbReference>
<dbReference type="Gene3D" id="3.40.50.1110">
    <property type="entry name" value="SGNH hydrolase"/>
    <property type="match status" value="1"/>
</dbReference>
<sequence length="418" mass="46387">MKRVWIGMFLSVLLITAWAMVTTDKRSEATGVEIQYVAEAKAEQPPQKTWVGSWAASPQYPSAEATEGVSNQTVRMIVRPHLNGDRVRIRLSNTFGERPVTFEEGYIADVLDGATTVPSSQRQLRFNGRKSITLAAGQSIMSDPVRFAVSREQDVAISLYVKGESGPITWHRLAKQASYISEEGNFSTDHRSDPFIRRTYSWYWITGLDVLAPTDTVGIVCMGDSITDGAGSTSGANARYPDFLSQRLQAEGLSWGVMNAGISGNKILRDDPVYGPKALDRFQRDVLDQSGVTHVILLEGINDIGHTPGERNPDAIISGMRQMITQAHDRGLKIYGGTLTPYGGADYYTEEGNLVRRQVNHWIRTSGEFDGVIDFDAALRDPERPNRMLPVYDSGDHLHPSDAGYRRMAEEVNLQLFQ</sequence>
<dbReference type="SUPFAM" id="SSF52266">
    <property type="entry name" value="SGNH hydrolase"/>
    <property type="match status" value="1"/>
</dbReference>
<accession>A0A2T4Z3N0</accession>
<dbReference type="CDD" id="cd01830">
    <property type="entry name" value="XynE_like"/>
    <property type="match status" value="1"/>
</dbReference>
<dbReference type="AlphaFoldDB" id="A0A2T4Z3N0"/>
<dbReference type="EMBL" id="PZZP01000002">
    <property type="protein sequence ID" value="PTM56494.1"/>
    <property type="molecule type" value="Genomic_DNA"/>
</dbReference>
<evidence type="ECO:0000259" key="2">
    <source>
        <dbReference type="Pfam" id="PF13472"/>
    </source>
</evidence>
<dbReference type="PANTHER" id="PTHR43784">
    <property type="entry name" value="GDSL-LIKE LIPASE/ACYLHYDROLASE, PUTATIVE (AFU_ORTHOLOGUE AFUA_2G00820)-RELATED"/>
    <property type="match status" value="1"/>
</dbReference>
<dbReference type="InterPro" id="IPR036514">
    <property type="entry name" value="SGNH_hydro_sf"/>
</dbReference>